<dbReference type="InterPro" id="IPR012347">
    <property type="entry name" value="Ferritin-like"/>
</dbReference>
<organism evidence="6 7">
    <name type="scientific">Candidatus Pullilachnospira stercoravium</name>
    <dbReference type="NCBI Taxonomy" id="2840913"/>
    <lineage>
        <taxon>Bacteria</taxon>
        <taxon>Bacillati</taxon>
        <taxon>Bacillota</taxon>
        <taxon>Clostridia</taxon>
        <taxon>Lachnospirales</taxon>
        <taxon>Lachnospiraceae</taxon>
        <taxon>Lachnospiraceae incertae sedis</taxon>
        <taxon>Candidatus Pullilachnospira</taxon>
    </lineage>
</organism>
<proteinExistence type="predicted"/>
<dbReference type="Proteomes" id="UP000886723">
    <property type="component" value="Unassembled WGS sequence"/>
</dbReference>
<dbReference type="CDD" id="cd00729">
    <property type="entry name" value="rubredoxin_SM"/>
    <property type="match status" value="1"/>
</dbReference>
<evidence type="ECO:0000256" key="2">
    <source>
        <dbReference type="ARBA" id="ARBA00022448"/>
    </source>
</evidence>
<dbReference type="InterPro" id="IPR009078">
    <property type="entry name" value="Ferritin-like_SF"/>
</dbReference>
<feature type="domain" description="Ferritin-like diiron" evidence="5">
    <location>
        <begin position="51"/>
        <end position="181"/>
    </location>
</feature>
<dbReference type="SUPFAM" id="SSF47240">
    <property type="entry name" value="Ferritin-like"/>
    <property type="match status" value="1"/>
</dbReference>
<dbReference type="InterPro" id="IPR048574">
    <property type="entry name" value="RUBY_RBDX"/>
</dbReference>
<keyword evidence="6" id="KW-0560">Oxidoreductase</keyword>
<evidence type="ECO:0000259" key="4">
    <source>
        <dbReference type="PROSITE" id="PS50903"/>
    </source>
</evidence>
<dbReference type="GO" id="GO:0005506">
    <property type="term" value="F:iron ion binding"/>
    <property type="evidence" value="ECO:0007669"/>
    <property type="project" value="InterPro"/>
</dbReference>
<keyword evidence="3" id="KW-0249">Electron transport</keyword>
<accession>A0A9D1NWF6</accession>
<evidence type="ECO:0000256" key="3">
    <source>
        <dbReference type="ARBA" id="ARBA00022982"/>
    </source>
</evidence>
<dbReference type="Gene3D" id="2.20.28.10">
    <property type="match status" value="1"/>
</dbReference>
<dbReference type="GO" id="GO:0004601">
    <property type="term" value="F:peroxidase activity"/>
    <property type="evidence" value="ECO:0007669"/>
    <property type="project" value="UniProtKB-KW"/>
</dbReference>
<protein>
    <submittedName>
        <fullName evidence="6">NADH peroxidase</fullName>
    </submittedName>
</protein>
<dbReference type="PROSITE" id="PS50903">
    <property type="entry name" value="RUBREDOXIN_LIKE"/>
    <property type="match status" value="1"/>
</dbReference>
<evidence type="ECO:0000256" key="1">
    <source>
        <dbReference type="ARBA" id="ARBA00001965"/>
    </source>
</evidence>
<dbReference type="InterPro" id="IPR045236">
    <property type="entry name" value="RevRr_diiron-bd_dom"/>
</dbReference>
<feature type="domain" description="Rubredoxin-like" evidence="4">
    <location>
        <begin position="1"/>
        <end position="35"/>
    </location>
</feature>
<dbReference type="Pfam" id="PF21349">
    <property type="entry name" value="RUBY_RBDX"/>
    <property type="match status" value="1"/>
</dbReference>
<name>A0A9D1NWF6_9FIRM</name>
<dbReference type="Gene3D" id="1.20.1260.10">
    <property type="match status" value="1"/>
</dbReference>
<reference evidence="6" key="2">
    <citation type="journal article" date="2021" name="PeerJ">
        <title>Extensive microbial diversity within the chicken gut microbiome revealed by metagenomics and culture.</title>
        <authorList>
            <person name="Gilroy R."/>
            <person name="Ravi A."/>
            <person name="Getino M."/>
            <person name="Pursley I."/>
            <person name="Horton D.L."/>
            <person name="Alikhan N.F."/>
            <person name="Baker D."/>
            <person name="Gharbi K."/>
            <person name="Hall N."/>
            <person name="Watson M."/>
            <person name="Adriaenssens E.M."/>
            <person name="Foster-Nyarko E."/>
            <person name="Jarju S."/>
            <person name="Secka A."/>
            <person name="Antonio M."/>
            <person name="Oren A."/>
            <person name="Chaudhuri R.R."/>
            <person name="La Ragione R."/>
            <person name="Hildebrand F."/>
            <person name="Pallen M.J."/>
        </authorList>
    </citation>
    <scope>NUCLEOTIDE SEQUENCE</scope>
    <source>
        <strain evidence="6">ChiBcec2-4451</strain>
    </source>
</reference>
<sequence length="181" mass="19912">MKKFVCSVCGYVHEGETAPEFCPICKAPAEKFIEQGGEMTWASEHVVGVAKGVPEDIVKDLRANFEGECSEVGMYLAMARVAHREGYPEIGLYWEKAAYEEAEHAAKFAELLGEVVTDSTKKNLEMRVEAENGATAGKTDLAKRAKAANLDAIHDTVHEMARDEARHGKAFAGLLKRYFGE</sequence>
<comment type="cofactor">
    <cofactor evidence="1">
        <name>Fe(3+)</name>
        <dbReference type="ChEBI" id="CHEBI:29034"/>
    </cofactor>
</comment>
<keyword evidence="6" id="KW-0575">Peroxidase</keyword>
<dbReference type="CDD" id="cd01046">
    <property type="entry name" value="Rubrerythrin_like"/>
    <property type="match status" value="1"/>
</dbReference>
<evidence type="ECO:0000313" key="6">
    <source>
        <dbReference type="EMBL" id="HIV14239.1"/>
    </source>
</evidence>
<evidence type="ECO:0000313" key="7">
    <source>
        <dbReference type="Proteomes" id="UP000886723"/>
    </source>
</evidence>
<dbReference type="PROSITE" id="PS50905">
    <property type="entry name" value="FERRITIN_LIKE"/>
    <property type="match status" value="1"/>
</dbReference>
<comment type="caution">
    <text evidence="6">The sequence shown here is derived from an EMBL/GenBank/DDBJ whole genome shotgun (WGS) entry which is preliminary data.</text>
</comment>
<dbReference type="InterPro" id="IPR003251">
    <property type="entry name" value="Rr_diiron-bd_dom"/>
</dbReference>
<dbReference type="EMBL" id="DVON01000292">
    <property type="protein sequence ID" value="HIV14239.1"/>
    <property type="molecule type" value="Genomic_DNA"/>
</dbReference>
<dbReference type="Pfam" id="PF02915">
    <property type="entry name" value="Rubrerythrin"/>
    <property type="match status" value="1"/>
</dbReference>
<dbReference type="PANTHER" id="PTHR43339:SF1">
    <property type="entry name" value="RUBRERYTHRIN"/>
    <property type="match status" value="1"/>
</dbReference>
<dbReference type="SUPFAM" id="SSF57802">
    <property type="entry name" value="Rubredoxin-like"/>
    <property type="match status" value="1"/>
</dbReference>
<dbReference type="InterPro" id="IPR052773">
    <property type="entry name" value="Anaerobic_Peroxidase-Rel"/>
</dbReference>
<reference evidence="6" key="1">
    <citation type="submission" date="2020-10" db="EMBL/GenBank/DDBJ databases">
        <authorList>
            <person name="Gilroy R."/>
        </authorList>
    </citation>
    <scope>NUCLEOTIDE SEQUENCE</scope>
    <source>
        <strain evidence="6">ChiBcec2-4451</strain>
    </source>
</reference>
<evidence type="ECO:0000259" key="5">
    <source>
        <dbReference type="PROSITE" id="PS50905"/>
    </source>
</evidence>
<dbReference type="PANTHER" id="PTHR43339">
    <property type="entry name" value="RUBRERYTHRIN-RELATED"/>
    <property type="match status" value="1"/>
</dbReference>
<dbReference type="AlphaFoldDB" id="A0A9D1NWF6"/>
<dbReference type="InterPro" id="IPR009040">
    <property type="entry name" value="Ferritin-like_diiron"/>
</dbReference>
<dbReference type="InterPro" id="IPR024934">
    <property type="entry name" value="Rubredoxin-like_dom"/>
</dbReference>
<keyword evidence="2" id="KW-0813">Transport</keyword>
<gene>
    <name evidence="6" type="ORF">IAA63_14035</name>
</gene>